<dbReference type="Pfam" id="PF14819">
    <property type="entry name" value="QueF_N"/>
    <property type="match status" value="1"/>
</dbReference>
<dbReference type="Proteomes" id="UP000078228">
    <property type="component" value="Unassembled WGS sequence"/>
</dbReference>
<dbReference type="eggNOG" id="COG0780">
    <property type="taxonomic scope" value="Bacteria"/>
</dbReference>
<dbReference type="PANTHER" id="PTHR34354:SF1">
    <property type="entry name" value="NADPH-DEPENDENT 7-CYANO-7-DEAZAGUANINE REDUCTASE"/>
    <property type="match status" value="1"/>
</dbReference>
<dbReference type="AlphaFoldDB" id="A0A198UMK6"/>
<proteinExistence type="predicted"/>
<dbReference type="PIRSF" id="PIRSF004750">
    <property type="entry name" value="Nitrile_oxidored_YqcD_prd"/>
    <property type="match status" value="1"/>
</dbReference>
<evidence type="ECO:0000313" key="6">
    <source>
        <dbReference type="EMBL" id="OAU97524.1"/>
    </source>
</evidence>
<dbReference type="GO" id="GO:0008616">
    <property type="term" value="P:tRNA queuosine(34) biosynthetic process"/>
    <property type="evidence" value="ECO:0007669"/>
    <property type="project" value="UniProtKB-KW"/>
</dbReference>
<keyword evidence="2" id="KW-0671">Queuosine biosynthesis</keyword>
<sequence>MSIHGVLGETTSYPKNYDASILFAISRHLGRDEVLKQTGIQADKLTAGVDVWQAFELSWLNLQGICKVAIARIRVPANSPNIVESKSLKLYLNSLNFTKFGDMAEVQALIQKDLSACVGAEVSVEIVPLGGSGFEVQEPLGICIDEVLDTEGEVIACDDINSAILSQPPVHQVMTYQFHTNLLRSNCPVTSQPDWGTLSVSITTNKALDYQKILRYVLTFRQHNGFHEQCVERIFADFLVNFEPSALMVQANYTRRGGIDINPVRVLNHALPAVTRQVRQ</sequence>
<reference evidence="6 7" key="1">
    <citation type="journal article" date="2016" name="Genome Biol. Evol.">
        <title>Comparative Genomic Analyses of the Moraxella catarrhalis Serosensitive and Seroresistant Lineages Demonstrate Their Independent Evolution.</title>
        <authorList>
            <person name="Earl J.P."/>
            <person name="de Vries S.P."/>
            <person name="Ahmed A."/>
            <person name="Powell E."/>
            <person name="Schultz M.P."/>
            <person name="Hermans P.W."/>
            <person name="Hill D.J."/>
            <person name="Zhou Z."/>
            <person name="Constantinidou C.I."/>
            <person name="Hu F.Z."/>
            <person name="Bootsma H.J."/>
            <person name="Ehrlich G.D."/>
        </authorList>
    </citation>
    <scope>NUCLEOTIDE SEQUENCE [LARGE SCALE GENOMIC DNA]</scope>
    <source>
        <strain evidence="6 7">Z7542</strain>
    </source>
</reference>
<dbReference type="NCBIfam" id="TIGR03138">
    <property type="entry name" value="QueF"/>
    <property type="match status" value="1"/>
</dbReference>
<protein>
    <submittedName>
        <fullName evidence="6">NADPH dependent preQ0 reductase</fullName>
        <ecNumber evidence="6">1.7.1.13</ecNumber>
    </submittedName>
</protein>
<evidence type="ECO:0000256" key="2">
    <source>
        <dbReference type="ARBA" id="ARBA00022785"/>
    </source>
</evidence>
<dbReference type="Gene3D" id="3.30.1130.10">
    <property type="match status" value="2"/>
</dbReference>
<dbReference type="OrthoDB" id="9789995at2"/>
<accession>A0A198UMK6</accession>
<dbReference type="GO" id="GO:0005737">
    <property type="term" value="C:cytoplasm"/>
    <property type="evidence" value="ECO:0007669"/>
    <property type="project" value="InterPro"/>
</dbReference>
<keyword evidence="1" id="KW-0963">Cytoplasm</keyword>
<dbReference type="EC" id="1.7.1.13" evidence="6"/>
<evidence type="ECO:0000256" key="4">
    <source>
        <dbReference type="ARBA" id="ARBA00023002"/>
    </source>
</evidence>
<dbReference type="EMBL" id="LXHC01000006">
    <property type="protein sequence ID" value="OAU97524.1"/>
    <property type="molecule type" value="Genomic_DNA"/>
</dbReference>
<dbReference type="SUPFAM" id="SSF55620">
    <property type="entry name" value="Tetrahydrobiopterin biosynthesis enzymes-like"/>
    <property type="match status" value="1"/>
</dbReference>
<evidence type="ECO:0000313" key="7">
    <source>
        <dbReference type="Proteomes" id="UP000078228"/>
    </source>
</evidence>
<keyword evidence="3" id="KW-0521">NADP</keyword>
<dbReference type="eggNOG" id="COG2904">
    <property type="taxonomic scope" value="Bacteria"/>
</dbReference>
<evidence type="ECO:0000256" key="3">
    <source>
        <dbReference type="ARBA" id="ARBA00022857"/>
    </source>
</evidence>
<dbReference type="PANTHER" id="PTHR34354">
    <property type="entry name" value="NADPH-DEPENDENT 7-CYANO-7-DEAZAGUANINE REDUCTASE"/>
    <property type="match status" value="1"/>
</dbReference>
<organism evidence="6 7">
    <name type="scientific">Moraxella catarrhalis</name>
    <name type="common">Branhamella catarrhalis</name>
    <dbReference type="NCBI Taxonomy" id="480"/>
    <lineage>
        <taxon>Bacteria</taxon>
        <taxon>Pseudomonadati</taxon>
        <taxon>Pseudomonadota</taxon>
        <taxon>Gammaproteobacteria</taxon>
        <taxon>Moraxellales</taxon>
        <taxon>Moraxellaceae</taxon>
        <taxon>Moraxella</taxon>
    </lineage>
</organism>
<dbReference type="Pfam" id="PF14489">
    <property type="entry name" value="QueF"/>
    <property type="match status" value="1"/>
</dbReference>
<gene>
    <name evidence="6" type="ORF">AO384_0560</name>
</gene>
<dbReference type="InterPro" id="IPR029139">
    <property type="entry name" value="QueF_N"/>
</dbReference>
<dbReference type="RefSeq" id="WP_064610729.1">
    <property type="nucleotide sequence ID" value="NZ_LXHB01000049.1"/>
</dbReference>
<dbReference type="GO" id="GO:0033739">
    <property type="term" value="F:preQ1 synthase activity"/>
    <property type="evidence" value="ECO:0007669"/>
    <property type="project" value="UniProtKB-EC"/>
</dbReference>
<keyword evidence="4 6" id="KW-0560">Oxidoreductase</keyword>
<feature type="domain" description="NADPH-dependent 7-cyano-7-deazaguanine reductase N-terminal" evidence="5">
    <location>
        <begin position="13"/>
        <end position="126"/>
    </location>
</feature>
<dbReference type="PATRIC" id="fig|480.237.peg.1210"/>
<dbReference type="InterPro" id="IPR050084">
    <property type="entry name" value="NADPH_dep_7-cyano-7-deazaG_red"/>
</dbReference>
<dbReference type="InterPro" id="IPR016428">
    <property type="entry name" value="QueF_type2"/>
</dbReference>
<evidence type="ECO:0000259" key="5">
    <source>
        <dbReference type="Pfam" id="PF14819"/>
    </source>
</evidence>
<evidence type="ECO:0000256" key="1">
    <source>
        <dbReference type="ARBA" id="ARBA00022490"/>
    </source>
</evidence>
<keyword evidence="7" id="KW-1185">Reference proteome</keyword>
<comment type="caution">
    <text evidence="6">The sequence shown here is derived from an EMBL/GenBank/DDBJ whole genome shotgun (WGS) entry which is preliminary data.</text>
</comment>
<dbReference type="InterPro" id="IPR043133">
    <property type="entry name" value="GTP-CH-I_C/QueF"/>
</dbReference>
<dbReference type="InterPro" id="IPR029500">
    <property type="entry name" value="QueF"/>
</dbReference>
<name>A0A198UMK6_MORCA</name>